<keyword evidence="1" id="KW-0472">Membrane</keyword>
<feature type="transmembrane region" description="Helical" evidence="1">
    <location>
        <begin position="126"/>
        <end position="144"/>
    </location>
</feature>
<dbReference type="Pfam" id="PF00990">
    <property type="entry name" value="GGDEF"/>
    <property type="match status" value="1"/>
</dbReference>
<dbReference type="PROSITE" id="PS50887">
    <property type="entry name" value="GGDEF"/>
    <property type="match status" value="1"/>
</dbReference>
<dbReference type="PANTHER" id="PTHR45138:SF9">
    <property type="entry name" value="DIGUANYLATE CYCLASE DGCM-RELATED"/>
    <property type="match status" value="1"/>
</dbReference>
<dbReference type="GO" id="GO:0005886">
    <property type="term" value="C:plasma membrane"/>
    <property type="evidence" value="ECO:0007669"/>
    <property type="project" value="TreeGrafter"/>
</dbReference>
<dbReference type="GO" id="GO:0052621">
    <property type="term" value="F:diguanylate cyclase activity"/>
    <property type="evidence" value="ECO:0007669"/>
    <property type="project" value="TreeGrafter"/>
</dbReference>
<dbReference type="GO" id="GO:0043709">
    <property type="term" value="P:cell adhesion involved in single-species biofilm formation"/>
    <property type="evidence" value="ECO:0007669"/>
    <property type="project" value="TreeGrafter"/>
</dbReference>
<feature type="transmembrane region" description="Helical" evidence="1">
    <location>
        <begin position="49"/>
        <end position="68"/>
    </location>
</feature>
<evidence type="ECO:0000259" key="2">
    <source>
        <dbReference type="PROSITE" id="PS50887"/>
    </source>
</evidence>
<dbReference type="NCBIfam" id="TIGR00254">
    <property type="entry name" value="GGDEF"/>
    <property type="match status" value="1"/>
</dbReference>
<dbReference type="EMBL" id="AP023287">
    <property type="protein sequence ID" value="BCI56030.1"/>
    <property type="molecule type" value="Genomic_DNA"/>
</dbReference>
<dbReference type="AlphaFoldDB" id="A0A6S6PHR1"/>
<dbReference type="SMART" id="SM00267">
    <property type="entry name" value="GGDEF"/>
    <property type="match status" value="1"/>
</dbReference>
<feature type="transmembrane region" description="Helical" evidence="1">
    <location>
        <begin position="74"/>
        <end position="94"/>
    </location>
</feature>
<organism evidence="3 4">
    <name type="scientific">Mycolicibacterium litorale</name>
    <dbReference type="NCBI Taxonomy" id="758802"/>
    <lineage>
        <taxon>Bacteria</taxon>
        <taxon>Bacillati</taxon>
        <taxon>Actinomycetota</taxon>
        <taxon>Actinomycetes</taxon>
        <taxon>Mycobacteriales</taxon>
        <taxon>Mycobacteriaceae</taxon>
        <taxon>Mycolicibacterium</taxon>
    </lineage>
</organism>
<reference evidence="3 4" key="1">
    <citation type="submission" date="2020-07" db="EMBL/GenBank/DDBJ databases">
        <title>Complete genome sequence of Mycolicibacterium litorale like strain isolated from cardiac implantable electronic device infection.</title>
        <authorList>
            <person name="Fukano H."/>
            <person name="Miyama H."/>
            <person name="Hoshino Y."/>
        </authorList>
    </citation>
    <scope>NUCLEOTIDE SEQUENCE [LARGE SCALE GENOMIC DNA]</scope>
    <source>
        <strain evidence="3 4">NIIDNTM18</strain>
    </source>
</reference>
<proteinExistence type="predicted"/>
<feature type="transmembrane region" description="Helical" evidence="1">
    <location>
        <begin position="103"/>
        <end position="120"/>
    </location>
</feature>
<feature type="transmembrane region" description="Helical" evidence="1">
    <location>
        <begin position="176"/>
        <end position="199"/>
    </location>
</feature>
<dbReference type="GO" id="GO:1902201">
    <property type="term" value="P:negative regulation of bacterial-type flagellum-dependent cell motility"/>
    <property type="evidence" value="ECO:0007669"/>
    <property type="project" value="TreeGrafter"/>
</dbReference>
<dbReference type="InterPro" id="IPR029787">
    <property type="entry name" value="Nucleotide_cyclase"/>
</dbReference>
<protein>
    <recommendedName>
        <fullName evidence="2">GGDEF domain-containing protein</fullName>
    </recommendedName>
</protein>
<evidence type="ECO:0000256" key="1">
    <source>
        <dbReference type="SAM" id="Phobius"/>
    </source>
</evidence>
<dbReference type="InterPro" id="IPR050469">
    <property type="entry name" value="Diguanylate_Cyclase"/>
</dbReference>
<dbReference type="SUPFAM" id="SSF55073">
    <property type="entry name" value="Nucleotide cyclase"/>
    <property type="match status" value="1"/>
</dbReference>
<evidence type="ECO:0000313" key="3">
    <source>
        <dbReference type="EMBL" id="BCI56030.1"/>
    </source>
</evidence>
<dbReference type="Proteomes" id="UP000515734">
    <property type="component" value="Chromosome"/>
</dbReference>
<evidence type="ECO:0000313" key="4">
    <source>
        <dbReference type="Proteomes" id="UP000515734"/>
    </source>
</evidence>
<keyword evidence="1" id="KW-0812">Transmembrane</keyword>
<name>A0A6S6PHR1_9MYCO</name>
<keyword evidence="1" id="KW-1133">Transmembrane helix</keyword>
<feature type="transmembrane region" description="Helical" evidence="1">
    <location>
        <begin position="151"/>
        <end position="170"/>
    </location>
</feature>
<dbReference type="CDD" id="cd01949">
    <property type="entry name" value="GGDEF"/>
    <property type="match status" value="1"/>
</dbReference>
<feature type="domain" description="GGDEF" evidence="2">
    <location>
        <begin position="238"/>
        <end position="370"/>
    </location>
</feature>
<dbReference type="Gene3D" id="3.30.70.270">
    <property type="match status" value="1"/>
</dbReference>
<dbReference type="InterPro" id="IPR043128">
    <property type="entry name" value="Rev_trsase/Diguanyl_cyclase"/>
</dbReference>
<gene>
    <name evidence="3" type="ORF">NIIDNTM18_53080</name>
</gene>
<dbReference type="InterPro" id="IPR000160">
    <property type="entry name" value="GGDEF_dom"/>
</dbReference>
<sequence>MSKHAPGRVAWGDLSVNWVEKWWRQPDHFDWLSGYLQTRGMATPMRRGLAVVAASLALVPANALWGPASIDDRIAVALAVVAALAGLSLAVLWLKRWPTRTESMVFAAIGSATIAGGCLWQAEPLIGLMSCTALAVSGGYIAFFHTARYMLVNFVLAMAVGAWQAVRVAAEGELVLALTGYFLVLELNVGVPFAIQVIVRSLGTDLLRSDRDPLTGLLNRRAFTSAVVGRLVARSDKAYLAVALIDLDRFKAINDVHGHASGDAALVDVSEALTAACAETALLCRMGGEEFLIADIVAAAVPTEWAKGLCAAVHSTPFRMTASVGTATVPLRDVRPEQADQTFQRLVTEADAAMYAAKRRGGNQVQHAGETRAAT</sequence>
<dbReference type="PANTHER" id="PTHR45138">
    <property type="entry name" value="REGULATORY COMPONENTS OF SENSORY TRANSDUCTION SYSTEM"/>
    <property type="match status" value="1"/>
</dbReference>
<accession>A0A6S6PHR1</accession>